<accession>A0AAU7VP23</accession>
<reference evidence="1" key="2">
    <citation type="submission" date="2024-06" db="EMBL/GenBank/DDBJ databases">
        <authorList>
            <person name="Petrova K.O."/>
            <person name="Toshchakov S.V."/>
            <person name="Boltjanskaja Y.V."/>
            <person name="Kevbrin V."/>
        </authorList>
    </citation>
    <scope>NUCLEOTIDE SEQUENCE</scope>
    <source>
        <strain evidence="1">Z-910T</strain>
    </source>
</reference>
<dbReference type="RefSeq" id="WP_350344344.1">
    <property type="nucleotide sequence ID" value="NZ_CP158367.1"/>
</dbReference>
<dbReference type="InterPro" id="IPR013368">
    <property type="entry name" value="YecD_YerC"/>
</dbReference>
<dbReference type="InterPro" id="IPR038116">
    <property type="entry name" value="TrpR-like_sf"/>
</dbReference>
<dbReference type="Pfam" id="PF01371">
    <property type="entry name" value="Trp_repressor"/>
    <property type="match status" value="1"/>
</dbReference>
<sequence>MHLDKLGKKHITQLFTAMLKLEDVDECYSFFEDLCTVNEVKSLAQRFEVAKMLKKGYTYNKIEEATGASTATISRVKRCLDYGEGGYNLIIDRLEKEE</sequence>
<dbReference type="Gene3D" id="1.10.1270.10">
    <property type="entry name" value="TrpR-like"/>
    <property type="match status" value="1"/>
</dbReference>
<dbReference type="PIRSF" id="PIRSF012508">
    <property type="entry name" value="YerC"/>
    <property type="match status" value="1"/>
</dbReference>
<dbReference type="SUPFAM" id="SSF48295">
    <property type="entry name" value="TrpR-like"/>
    <property type="match status" value="1"/>
</dbReference>
<dbReference type="PANTHER" id="PTHR40080">
    <property type="entry name" value="LMO1763 PROTEIN"/>
    <property type="match status" value="1"/>
</dbReference>
<protein>
    <submittedName>
        <fullName evidence="1">YerC/YecD family TrpR-related protein</fullName>
    </submittedName>
</protein>
<evidence type="ECO:0000313" key="1">
    <source>
        <dbReference type="EMBL" id="XBX75601.1"/>
    </source>
</evidence>
<organism evidence="1">
    <name type="scientific">Proteinivorax tanatarense</name>
    <dbReference type="NCBI Taxonomy" id="1260629"/>
    <lineage>
        <taxon>Bacteria</taxon>
        <taxon>Bacillati</taxon>
        <taxon>Bacillota</taxon>
        <taxon>Clostridia</taxon>
        <taxon>Eubacteriales</taxon>
        <taxon>Proteinivoracaceae</taxon>
        <taxon>Proteinivorax</taxon>
    </lineage>
</organism>
<dbReference type="EMBL" id="CP158367">
    <property type="protein sequence ID" value="XBX75601.1"/>
    <property type="molecule type" value="Genomic_DNA"/>
</dbReference>
<gene>
    <name evidence="1" type="ORF">PRVXT_000740</name>
</gene>
<dbReference type="GO" id="GO:0043565">
    <property type="term" value="F:sequence-specific DNA binding"/>
    <property type="evidence" value="ECO:0007669"/>
    <property type="project" value="InterPro"/>
</dbReference>
<proteinExistence type="predicted"/>
<dbReference type="GO" id="GO:0003700">
    <property type="term" value="F:DNA-binding transcription factor activity"/>
    <property type="evidence" value="ECO:0007669"/>
    <property type="project" value="InterPro"/>
</dbReference>
<dbReference type="PANTHER" id="PTHR40080:SF1">
    <property type="entry name" value="TRPR-LIKE PROTEIN YERC_YECD"/>
    <property type="match status" value="1"/>
</dbReference>
<dbReference type="NCBIfam" id="TIGR02531">
    <property type="entry name" value="yecD_yerC"/>
    <property type="match status" value="1"/>
</dbReference>
<reference evidence="1" key="1">
    <citation type="journal article" date="2013" name="Extremophiles">
        <title>Proteinivorax tanatarense gen. nov., sp. nov., an anaerobic, haloalkaliphilic, proteolytic bacterium isolated from a decaying algal bloom, and proposal of Proteinivoraceae fam. nov.</title>
        <authorList>
            <person name="Kevbrin V."/>
            <person name="Boltyanskaya Y."/>
            <person name="Zhilina T."/>
            <person name="Kolganova T."/>
            <person name="Lavrentjeva E."/>
            <person name="Kuznetsov B."/>
        </authorList>
    </citation>
    <scope>NUCLEOTIDE SEQUENCE</scope>
    <source>
        <strain evidence="1">Z-910T</strain>
    </source>
</reference>
<dbReference type="InterPro" id="IPR000831">
    <property type="entry name" value="Trp_repress"/>
</dbReference>
<name>A0AAU7VP23_9FIRM</name>
<dbReference type="AlphaFoldDB" id="A0AAU7VP23"/>
<dbReference type="InterPro" id="IPR010921">
    <property type="entry name" value="Trp_repressor/repl_initiator"/>
</dbReference>